<dbReference type="Proteomes" id="UP000517187">
    <property type="component" value="Unassembled WGS sequence"/>
</dbReference>
<dbReference type="AlphaFoldDB" id="A0A7W9ZSV4"/>
<sequence>MGDNVTPERSAADGTHSHLQFTHDFMRKSMPICAVSAKGRRLDKMFYFFGALPCGAVVVAVFIWLANVLSTFAACLSFFGFRTSRLLLTCPFAMDNLPF</sequence>
<reference evidence="2 4" key="1">
    <citation type="submission" date="2020-08" db="EMBL/GenBank/DDBJ databases">
        <title>Genomic Encyclopedia of Type Strains, Phase IV (KMG-V): Genome sequencing to study the core and pangenomes of soil and plant-associated prokaryotes.</title>
        <authorList>
            <person name="Whitman W."/>
        </authorList>
    </citation>
    <scope>NUCLEOTIDE SEQUENCE [LARGE SCALE GENOMIC DNA]</scope>
    <source>
        <strain evidence="2 4">SEMIA 4011</strain>
        <strain evidence="3 5">SEMIA 4052</strain>
    </source>
</reference>
<dbReference type="EMBL" id="JACBZV010000015">
    <property type="protein sequence ID" value="NYJ14997.1"/>
    <property type="molecule type" value="Genomic_DNA"/>
</dbReference>
<gene>
    <name evidence="2" type="ORF">GGE66_001872</name>
    <name evidence="3" type="ORF">GGI64_006102</name>
</gene>
<feature type="transmembrane region" description="Helical" evidence="1">
    <location>
        <begin position="46"/>
        <end position="79"/>
    </location>
</feature>
<dbReference type="Proteomes" id="UP000535276">
    <property type="component" value="Unassembled WGS sequence"/>
</dbReference>
<name>A0A7W9ZSV4_RHILE</name>
<evidence type="ECO:0000313" key="4">
    <source>
        <dbReference type="Proteomes" id="UP000517187"/>
    </source>
</evidence>
<proteinExistence type="predicted"/>
<evidence type="ECO:0000256" key="1">
    <source>
        <dbReference type="SAM" id="Phobius"/>
    </source>
</evidence>
<evidence type="ECO:0000313" key="2">
    <source>
        <dbReference type="EMBL" id="MBB6220914.1"/>
    </source>
</evidence>
<accession>A0A7W9ZSV4</accession>
<protein>
    <submittedName>
        <fullName evidence="2">Uncharacterized protein</fullName>
    </submittedName>
</protein>
<evidence type="ECO:0000313" key="5">
    <source>
        <dbReference type="Proteomes" id="UP000535276"/>
    </source>
</evidence>
<organism evidence="2 4">
    <name type="scientific">Rhizobium leguminosarum</name>
    <dbReference type="NCBI Taxonomy" id="384"/>
    <lineage>
        <taxon>Bacteria</taxon>
        <taxon>Pseudomonadati</taxon>
        <taxon>Pseudomonadota</taxon>
        <taxon>Alphaproteobacteria</taxon>
        <taxon>Hyphomicrobiales</taxon>
        <taxon>Rhizobiaceae</taxon>
        <taxon>Rhizobium/Agrobacterium group</taxon>
        <taxon>Rhizobium</taxon>
    </lineage>
</organism>
<dbReference type="RefSeq" id="WP_179613412.1">
    <property type="nucleotide sequence ID" value="NZ_JACBZV010000015.1"/>
</dbReference>
<keyword evidence="1" id="KW-1133">Transmembrane helix</keyword>
<comment type="caution">
    <text evidence="2">The sequence shown here is derived from an EMBL/GenBank/DDBJ whole genome shotgun (WGS) entry which is preliminary data.</text>
</comment>
<evidence type="ECO:0000313" key="3">
    <source>
        <dbReference type="EMBL" id="NYJ14997.1"/>
    </source>
</evidence>
<keyword evidence="1" id="KW-0472">Membrane</keyword>
<dbReference type="EMBL" id="JACIIJ010000003">
    <property type="protein sequence ID" value="MBB6220914.1"/>
    <property type="molecule type" value="Genomic_DNA"/>
</dbReference>
<keyword evidence="1" id="KW-0812">Transmembrane</keyword>